<feature type="transmembrane region" description="Helical" evidence="7">
    <location>
        <begin position="192"/>
        <end position="211"/>
    </location>
</feature>
<evidence type="ECO:0000256" key="6">
    <source>
        <dbReference type="ARBA" id="ARBA00023136"/>
    </source>
</evidence>
<evidence type="ECO:0000256" key="4">
    <source>
        <dbReference type="ARBA" id="ARBA00022692"/>
    </source>
</evidence>
<feature type="transmembrane region" description="Helical" evidence="7">
    <location>
        <begin position="410"/>
        <end position="431"/>
    </location>
</feature>
<comment type="caution">
    <text evidence="8">The sequence shown here is derived from an EMBL/GenBank/DDBJ whole genome shotgun (WGS) entry which is preliminary data.</text>
</comment>
<dbReference type="PANTHER" id="PTHR43299:SF1">
    <property type="entry name" value="UPF0718 PROTEIN YRAQ"/>
    <property type="match status" value="1"/>
</dbReference>
<feature type="transmembrane region" description="Helical" evidence="7">
    <location>
        <begin position="48"/>
        <end position="67"/>
    </location>
</feature>
<dbReference type="GO" id="GO:0005886">
    <property type="term" value="C:plasma membrane"/>
    <property type="evidence" value="ECO:0007669"/>
    <property type="project" value="UniProtKB-SubCell"/>
</dbReference>
<feature type="transmembrane region" description="Helical" evidence="7">
    <location>
        <begin position="382"/>
        <end position="401"/>
    </location>
</feature>
<feature type="transmembrane region" description="Helical" evidence="7">
    <location>
        <begin position="223"/>
        <end position="244"/>
    </location>
</feature>
<evidence type="ECO:0000256" key="7">
    <source>
        <dbReference type="SAM" id="Phobius"/>
    </source>
</evidence>
<evidence type="ECO:0000256" key="3">
    <source>
        <dbReference type="ARBA" id="ARBA00022475"/>
    </source>
</evidence>
<evidence type="ECO:0000256" key="2">
    <source>
        <dbReference type="ARBA" id="ARBA00006386"/>
    </source>
</evidence>
<feature type="transmembrane region" description="Helical" evidence="7">
    <location>
        <begin position="9"/>
        <end position="28"/>
    </location>
</feature>
<dbReference type="PANTHER" id="PTHR43299">
    <property type="entry name" value="UPF0718 PROTEIN YRAQ"/>
    <property type="match status" value="1"/>
</dbReference>
<sequence length="432" mass="46801">MDWKKEYKYLLLMVGGFLAFFYLPVGWPRFDNAIVEGLQLTKWYAREHVLLCLIPAFYIAGAISVFVSQESVLRYLGHKANQALAYAVASVSGTILAVCSCTVLPLFAGIYNTGAGLGPATAFLYSGPAINVLAIILTAKVLGPEMGLARAVGAVVFSVVIGLLMHFIFRKDEAKRAQDLAVMPVPEAKRRLWQNVVYFGLMVVILIFSNWGQPQGAGQFWQFMYSTKWILTGISAIAFGWVLWKWFEIAWWKIAITGTIVAALSFIFSHEPLIPFGAAVIGLSVITATDKGEAGTWFESAWGYAKQIFPLLLFGVLASGFFLGRPGYEGIIPSAWVAKMVGGNSLGANFFASIVGAFMYFATLTEVPILQGLLGAGMGKGPALALLLAGPALSLPSMLVIRTVIGTKKAAVYIVLVVIMATLTGMLYGWLF</sequence>
<dbReference type="Pfam" id="PF03773">
    <property type="entry name" value="ArsP_1"/>
    <property type="match status" value="1"/>
</dbReference>
<evidence type="ECO:0000256" key="5">
    <source>
        <dbReference type="ARBA" id="ARBA00022989"/>
    </source>
</evidence>
<feature type="transmembrane region" description="Helical" evidence="7">
    <location>
        <begin position="301"/>
        <end position="324"/>
    </location>
</feature>
<feature type="transmembrane region" description="Helical" evidence="7">
    <location>
        <begin position="151"/>
        <end position="169"/>
    </location>
</feature>
<gene>
    <name evidence="8" type="ORF">A2024_03375</name>
</gene>
<keyword evidence="3" id="KW-1003">Cell membrane</keyword>
<dbReference type="InterPro" id="IPR005524">
    <property type="entry name" value="DUF318"/>
</dbReference>
<name>A0A1F5RDB6_9BACT</name>
<dbReference type="EMBL" id="MFFM01000034">
    <property type="protein sequence ID" value="OGF12041.1"/>
    <property type="molecule type" value="Genomic_DNA"/>
</dbReference>
<evidence type="ECO:0000313" key="8">
    <source>
        <dbReference type="EMBL" id="OGF12041.1"/>
    </source>
</evidence>
<comment type="similarity">
    <text evidence="2">Belongs to the UPF0718 family.</text>
</comment>
<feature type="transmembrane region" description="Helical" evidence="7">
    <location>
        <begin position="122"/>
        <end position="139"/>
    </location>
</feature>
<keyword evidence="6 7" id="KW-0472">Membrane</keyword>
<comment type="subcellular location">
    <subcellularLocation>
        <location evidence="1">Cell membrane</location>
        <topology evidence="1">Multi-pass membrane protein</topology>
    </subcellularLocation>
</comment>
<accession>A0A1F5RDB6</accession>
<feature type="transmembrane region" description="Helical" evidence="7">
    <location>
        <begin position="83"/>
        <end position="110"/>
    </location>
</feature>
<reference evidence="8 9" key="1">
    <citation type="journal article" date="2016" name="Nat. Commun.">
        <title>Thousands of microbial genomes shed light on interconnected biogeochemical processes in an aquifer system.</title>
        <authorList>
            <person name="Anantharaman K."/>
            <person name="Brown C.T."/>
            <person name="Hug L.A."/>
            <person name="Sharon I."/>
            <person name="Castelle C.J."/>
            <person name="Probst A.J."/>
            <person name="Thomas B.C."/>
            <person name="Singh A."/>
            <person name="Wilkins M.J."/>
            <person name="Karaoz U."/>
            <person name="Brodie E.L."/>
            <person name="Williams K.H."/>
            <person name="Hubbard S.S."/>
            <person name="Banfield J.F."/>
        </authorList>
    </citation>
    <scope>NUCLEOTIDE SEQUENCE [LARGE SCALE GENOMIC DNA]</scope>
</reference>
<keyword evidence="4 7" id="KW-0812">Transmembrane</keyword>
<feature type="transmembrane region" description="Helical" evidence="7">
    <location>
        <begin position="336"/>
        <end position="362"/>
    </location>
</feature>
<evidence type="ECO:0000313" key="9">
    <source>
        <dbReference type="Proteomes" id="UP000177230"/>
    </source>
</evidence>
<proteinExistence type="inferred from homology"/>
<evidence type="ECO:0000256" key="1">
    <source>
        <dbReference type="ARBA" id="ARBA00004651"/>
    </source>
</evidence>
<keyword evidence="5 7" id="KW-1133">Transmembrane helix</keyword>
<organism evidence="8 9">
    <name type="scientific">Candidatus Edwardsbacteria bacterium GWF2_54_11</name>
    <dbReference type="NCBI Taxonomy" id="1817851"/>
    <lineage>
        <taxon>Bacteria</taxon>
        <taxon>Candidatus Edwardsiibacteriota</taxon>
    </lineage>
</organism>
<feature type="transmembrane region" description="Helical" evidence="7">
    <location>
        <begin position="250"/>
        <end position="268"/>
    </location>
</feature>
<protein>
    <submittedName>
        <fullName evidence="8">Permease</fullName>
    </submittedName>
</protein>
<dbReference type="AlphaFoldDB" id="A0A1F5RDB6"/>
<dbReference type="Proteomes" id="UP000177230">
    <property type="component" value="Unassembled WGS sequence"/>
</dbReference>